<protein>
    <submittedName>
        <fullName evidence="2">Uncharacterized protein</fullName>
    </submittedName>
</protein>
<accession>A0A0B7C3L6</accession>
<keyword evidence="1" id="KW-0175">Coiled coil</keyword>
<dbReference type="AlphaFoldDB" id="A0A0B7C3L6"/>
<organism evidence="2">
    <name type="scientific">Arion vulgaris</name>
    <dbReference type="NCBI Taxonomy" id="1028688"/>
    <lineage>
        <taxon>Eukaryota</taxon>
        <taxon>Metazoa</taxon>
        <taxon>Spiralia</taxon>
        <taxon>Lophotrochozoa</taxon>
        <taxon>Mollusca</taxon>
        <taxon>Gastropoda</taxon>
        <taxon>Heterobranchia</taxon>
        <taxon>Euthyneura</taxon>
        <taxon>Panpulmonata</taxon>
        <taxon>Eupulmonata</taxon>
        <taxon>Stylommatophora</taxon>
        <taxon>Helicina</taxon>
        <taxon>Arionoidea</taxon>
        <taxon>Arionidae</taxon>
        <taxon>Arion</taxon>
    </lineage>
</organism>
<feature type="coiled-coil region" evidence="1">
    <location>
        <begin position="6"/>
        <end position="33"/>
    </location>
</feature>
<feature type="non-terminal residue" evidence="2">
    <location>
        <position position="69"/>
    </location>
</feature>
<sequence>IVDAKLEAVTSKKENLENTVADCENISSEFRNNIHPVSTTYTEEVGGETVQEVGGEAAEDVGAEEAGAK</sequence>
<reference evidence="2" key="1">
    <citation type="submission" date="2014-12" db="EMBL/GenBank/DDBJ databases">
        <title>Insight into the proteome of Arion vulgaris.</title>
        <authorList>
            <person name="Aradska J."/>
            <person name="Bulat T."/>
            <person name="Smidak R."/>
            <person name="Sarate P."/>
            <person name="Gangsoo J."/>
            <person name="Sialana F."/>
            <person name="Bilban M."/>
            <person name="Lubec G."/>
        </authorList>
    </citation>
    <scope>NUCLEOTIDE SEQUENCE</scope>
    <source>
        <tissue evidence="2">Skin</tissue>
    </source>
</reference>
<evidence type="ECO:0000313" key="2">
    <source>
        <dbReference type="EMBL" id="CEK99777.1"/>
    </source>
</evidence>
<feature type="non-terminal residue" evidence="2">
    <location>
        <position position="1"/>
    </location>
</feature>
<dbReference type="EMBL" id="HACG01052906">
    <property type="protein sequence ID" value="CEK99777.1"/>
    <property type="molecule type" value="Transcribed_RNA"/>
</dbReference>
<name>A0A0B7C3L6_9EUPU</name>
<gene>
    <name evidence="2" type="primary">ORF222120</name>
</gene>
<evidence type="ECO:0000256" key="1">
    <source>
        <dbReference type="SAM" id="Coils"/>
    </source>
</evidence>
<proteinExistence type="predicted"/>